<dbReference type="GO" id="GO:0003700">
    <property type="term" value="F:DNA-binding transcription factor activity"/>
    <property type="evidence" value="ECO:0007669"/>
    <property type="project" value="UniProtKB-UniRule"/>
</dbReference>
<gene>
    <name evidence="7" type="primary">mraZ</name>
    <name evidence="9" type="ORF">SAMN05444272_2101</name>
</gene>
<evidence type="ECO:0000313" key="9">
    <source>
        <dbReference type="EMBL" id="SHM23237.1"/>
    </source>
</evidence>
<dbReference type="Proteomes" id="UP000186002">
    <property type="component" value="Unassembled WGS sequence"/>
</dbReference>
<name>A0A1M7H5J9_9HYPH</name>
<feature type="domain" description="SpoVT-AbrB" evidence="8">
    <location>
        <begin position="83"/>
        <end position="126"/>
    </location>
</feature>
<evidence type="ECO:0000256" key="1">
    <source>
        <dbReference type="ARBA" id="ARBA00013860"/>
    </source>
</evidence>
<dbReference type="GO" id="GO:2000143">
    <property type="term" value="P:negative regulation of DNA-templated transcription initiation"/>
    <property type="evidence" value="ECO:0007669"/>
    <property type="project" value="TreeGrafter"/>
</dbReference>
<evidence type="ECO:0000256" key="2">
    <source>
        <dbReference type="ARBA" id="ARBA00022490"/>
    </source>
</evidence>
<dbReference type="STRING" id="735517.SAMN05444272_2101"/>
<organism evidence="9 10">
    <name type="scientific">Roseibium suaedae</name>
    <dbReference type="NCBI Taxonomy" id="735517"/>
    <lineage>
        <taxon>Bacteria</taxon>
        <taxon>Pseudomonadati</taxon>
        <taxon>Pseudomonadota</taxon>
        <taxon>Alphaproteobacteria</taxon>
        <taxon>Hyphomicrobiales</taxon>
        <taxon>Stappiaceae</taxon>
        <taxon>Roseibium</taxon>
    </lineage>
</organism>
<evidence type="ECO:0000256" key="4">
    <source>
        <dbReference type="ARBA" id="ARBA00023015"/>
    </source>
</evidence>
<evidence type="ECO:0000259" key="8">
    <source>
        <dbReference type="PROSITE" id="PS51740"/>
    </source>
</evidence>
<dbReference type="Pfam" id="PF02381">
    <property type="entry name" value="MraZ"/>
    <property type="match status" value="1"/>
</dbReference>
<dbReference type="RefSeq" id="WP_073012727.1">
    <property type="nucleotide sequence ID" value="NZ_FRBW01000002.1"/>
</dbReference>
<dbReference type="InterPro" id="IPR003444">
    <property type="entry name" value="MraZ"/>
</dbReference>
<comment type="subcellular location">
    <subcellularLocation>
        <location evidence="7">Cytoplasm</location>
        <location evidence="7">Nucleoid</location>
    </subcellularLocation>
</comment>
<dbReference type="PANTHER" id="PTHR34701:SF1">
    <property type="entry name" value="TRANSCRIPTIONAL REGULATOR MRAZ"/>
    <property type="match status" value="1"/>
</dbReference>
<dbReference type="GO" id="GO:0005737">
    <property type="term" value="C:cytoplasm"/>
    <property type="evidence" value="ECO:0007669"/>
    <property type="project" value="UniProtKB-UniRule"/>
</dbReference>
<dbReference type="EMBL" id="FRBW01000002">
    <property type="protein sequence ID" value="SHM23237.1"/>
    <property type="molecule type" value="Genomic_DNA"/>
</dbReference>
<dbReference type="HAMAP" id="MF_01008">
    <property type="entry name" value="MraZ"/>
    <property type="match status" value="1"/>
</dbReference>
<dbReference type="InterPro" id="IPR037914">
    <property type="entry name" value="SpoVT-AbrB_sf"/>
</dbReference>
<keyword evidence="4 7" id="KW-0805">Transcription regulation</keyword>
<keyword evidence="10" id="KW-1185">Reference proteome</keyword>
<dbReference type="CDD" id="cd16320">
    <property type="entry name" value="MraZ_N"/>
    <property type="match status" value="1"/>
</dbReference>
<keyword evidence="5 7" id="KW-0238">DNA-binding</keyword>
<evidence type="ECO:0000256" key="7">
    <source>
        <dbReference type="HAMAP-Rule" id="MF_01008"/>
    </source>
</evidence>
<evidence type="ECO:0000256" key="3">
    <source>
        <dbReference type="ARBA" id="ARBA00022737"/>
    </source>
</evidence>
<proteinExistence type="inferred from homology"/>
<dbReference type="AlphaFoldDB" id="A0A1M7H5J9"/>
<dbReference type="GO" id="GO:0000976">
    <property type="term" value="F:transcription cis-regulatory region binding"/>
    <property type="evidence" value="ECO:0007669"/>
    <property type="project" value="TreeGrafter"/>
</dbReference>
<feature type="domain" description="SpoVT-AbrB" evidence="8">
    <location>
        <begin position="7"/>
        <end position="52"/>
    </location>
</feature>
<dbReference type="InterPro" id="IPR020603">
    <property type="entry name" value="MraZ_dom"/>
</dbReference>
<dbReference type="InterPro" id="IPR007159">
    <property type="entry name" value="SpoVT-AbrB_dom"/>
</dbReference>
<evidence type="ECO:0000313" key="10">
    <source>
        <dbReference type="Proteomes" id="UP000186002"/>
    </source>
</evidence>
<keyword evidence="3" id="KW-0677">Repeat</keyword>
<evidence type="ECO:0000256" key="6">
    <source>
        <dbReference type="ARBA" id="ARBA00023163"/>
    </source>
</evidence>
<sequence>MAGFVSHFTNRLDAKGRVSIPASFRAVLAKDGYEGLYCIASAHSQAVDAGGNDLLAQIQTRLDAFAKLTPDHDALAIALFGASETPKIDGDGRVVISDMIRDHTGITDQVTFAGLGYKFQIWEPERFREHRAEAAKRALAMLSGQVVPAQAQGGLA</sequence>
<protein>
    <recommendedName>
        <fullName evidence="1 7">Transcriptional regulator MraZ</fullName>
    </recommendedName>
</protein>
<reference evidence="9 10" key="1">
    <citation type="submission" date="2016-11" db="EMBL/GenBank/DDBJ databases">
        <authorList>
            <person name="Jaros S."/>
            <person name="Januszkiewicz K."/>
            <person name="Wedrychowicz H."/>
        </authorList>
    </citation>
    <scope>NUCLEOTIDE SEQUENCE [LARGE SCALE GENOMIC DNA]</scope>
    <source>
        <strain evidence="9 10">DSM 22153</strain>
    </source>
</reference>
<keyword evidence="2 7" id="KW-0963">Cytoplasm</keyword>
<comment type="similarity">
    <text evidence="7">Belongs to the MraZ family.</text>
</comment>
<dbReference type="SUPFAM" id="SSF89447">
    <property type="entry name" value="AbrB/MazE/MraZ-like"/>
    <property type="match status" value="1"/>
</dbReference>
<dbReference type="PANTHER" id="PTHR34701">
    <property type="entry name" value="TRANSCRIPTIONAL REGULATOR MRAZ"/>
    <property type="match status" value="1"/>
</dbReference>
<dbReference type="CDD" id="cd16321">
    <property type="entry name" value="MraZ_C"/>
    <property type="match status" value="1"/>
</dbReference>
<dbReference type="InterPro" id="IPR038619">
    <property type="entry name" value="MraZ_sf"/>
</dbReference>
<accession>A0A1M7H5J9</accession>
<dbReference type="InterPro" id="IPR035644">
    <property type="entry name" value="MraZ_C"/>
</dbReference>
<evidence type="ECO:0000256" key="5">
    <source>
        <dbReference type="ARBA" id="ARBA00023125"/>
    </source>
</evidence>
<dbReference type="OrthoDB" id="9807753at2"/>
<keyword evidence="6 7" id="KW-0804">Transcription</keyword>
<dbReference type="Gene3D" id="3.40.1550.20">
    <property type="entry name" value="Transcriptional regulator MraZ domain"/>
    <property type="match status" value="1"/>
</dbReference>
<comment type="subunit">
    <text evidence="7">Forms oligomers.</text>
</comment>
<dbReference type="GO" id="GO:0009295">
    <property type="term" value="C:nucleoid"/>
    <property type="evidence" value="ECO:0007669"/>
    <property type="project" value="UniProtKB-SubCell"/>
</dbReference>
<dbReference type="InterPro" id="IPR035642">
    <property type="entry name" value="MraZ_N"/>
</dbReference>
<dbReference type="PROSITE" id="PS51740">
    <property type="entry name" value="SPOVT_ABRB"/>
    <property type="match status" value="2"/>
</dbReference>